<proteinExistence type="predicted"/>
<organism evidence="7 8">
    <name type="scientific">Pseudonocardia asaccharolytica DSM 44247 = NBRC 16224</name>
    <dbReference type="NCBI Taxonomy" id="1123024"/>
    <lineage>
        <taxon>Bacteria</taxon>
        <taxon>Bacillati</taxon>
        <taxon>Actinomycetota</taxon>
        <taxon>Actinomycetes</taxon>
        <taxon>Pseudonocardiales</taxon>
        <taxon>Pseudonocardiaceae</taxon>
        <taxon>Pseudonocardia</taxon>
    </lineage>
</organism>
<dbReference type="InterPro" id="IPR008217">
    <property type="entry name" value="Ccc1_fam"/>
</dbReference>
<reference evidence="7 8" key="1">
    <citation type="submission" date="2019-07" db="EMBL/GenBank/DDBJ databases">
        <title>Whole genome shotgun sequence of Pseudonocardia asaccharolytica NBRC 16224.</title>
        <authorList>
            <person name="Hosoyama A."/>
            <person name="Uohara A."/>
            <person name="Ohji S."/>
            <person name="Ichikawa N."/>
        </authorList>
    </citation>
    <scope>NUCLEOTIDE SEQUENCE [LARGE SCALE GENOMIC DNA]</scope>
    <source>
        <strain evidence="7 8">NBRC 16224</strain>
    </source>
</reference>
<evidence type="ECO:0000256" key="5">
    <source>
        <dbReference type="SAM" id="Phobius"/>
    </source>
</evidence>
<feature type="transmembrane region" description="Helical" evidence="5">
    <location>
        <begin position="350"/>
        <end position="370"/>
    </location>
</feature>
<evidence type="ECO:0000256" key="2">
    <source>
        <dbReference type="ARBA" id="ARBA00022692"/>
    </source>
</evidence>
<dbReference type="GO" id="GO:0012505">
    <property type="term" value="C:endomembrane system"/>
    <property type="evidence" value="ECO:0007669"/>
    <property type="project" value="UniProtKB-SubCell"/>
</dbReference>
<protein>
    <recommendedName>
        <fullName evidence="6">Rubrerythrin diiron-binding domain-containing protein</fullName>
    </recommendedName>
</protein>
<evidence type="ECO:0000256" key="3">
    <source>
        <dbReference type="ARBA" id="ARBA00022989"/>
    </source>
</evidence>
<comment type="subcellular location">
    <subcellularLocation>
        <location evidence="1">Endomembrane system</location>
        <topology evidence="1">Multi-pass membrane protein</topology>
    </subcellularLocation>
</comment>
<evidence type="ECO:0000256" key="4">
    <source>
        <dbReference type="ARBA" id="ARBA00023136"/>
    </source>
</evidence>
<dbReference type="Pfam" id="PF02915">
    <property type="entry name" value="Rubrerythrin"/>
    <property type="match status" value="1"/>
</dbReference>
<keyword evidence="3 5" id="KW-1133">Transmembrane helix</keyword>
<evidence type="ECO:0000313" key="8">
    <source>
        <dbReference type="Proteomes" id="UP000321328"/>
    </source>
</evidence>
<accession>A0A511D0J2</accession>
<dbReference type="InterPro" id="IPR003251">
    <property type="entry name" value="Rr_diiron-bd_dom"/>
</dbReference>
<dbReference type="CDD" id="cd01044">
    <property type="entry name" value="Ferritin_CCC1_N"/>
    <property type="match status" value="1"/>
</dbReference>
<keyword evidence="4 5" id="KW-0472">Membrane</keyword>
<dbReference type="OrthoDB" id="188924at2"/>
<comment type="caution">
    <text evidence="7">The sequence shown here is derived from an EMBL/GenBank/DDBJ whole genome shotgun (WGS) entry which is preliminary data.</text>
</comment>
<feature type="transmembrane region" description="Helical" evidence="5">
    <location>
        <begin position="76"/>
        <end position="94"/>
    </location>
</feature>
<dbReference type="GO" id="GO:0046872">
    <property type="term" value="F:metal ion binding"/>
    <property type="evidence" value="ECO:0007669"/>
    <property type="project" value="InterPro"/>
</dbReference>
<evidence type="ECO:0000256" key="1">
    <source>
        <dbReference type="ARBA" id="ARBA00004127"/>
    </source>
</evidence>
<evidence type="ECO:0000313" key="7">
    <source>
        <dbReference type="EMBL" id="GEL18310.1"/>
    </source>
</evidence>
<dbReference type="RefSeq" id="WP_028930268.1">
    <property type="nucleotide sequence ID" value="NZ_AUII01000009.1"/>
</dbReference>
<feature type="transmembrane region" description="Helical" evidence="5">
    <location>
        <begin position="287"/>
        <end position="309"/>
    </location>
</feature>
<evidence type="ECO:0000259" key="6">
    <source>
        <dbReference type="Pfam" id="PF02915"/>
    </source>
</evidence>
<dbReference type="EMBL" id="BJVI01000018">
    <property type="protein sequence ID" value="GEL18310.1"/>
    <property type="molecule type" value="Genomic_DNA"/>
</dbReference>
<feature type="transmembrane region" description="Helical" evidence="5">
    <location>
        <begin position="315"/>
        <end position="338"/>
    </location>
</feature>
<dbReference type="Proteomes" id="UP000321328">
    <property type="component" value="Unassembled WGS sequence"/>
</dbReference>
<keyword evidence="8" id="KW-1185">Reference proteome</keyword>
<dbReference type="Pfam" id="PF01988">
    <property type="entry name" value="VIT1"/>
    <property type="match status" value="1"/>
</dbReference>
<gene>
    <name evidence="7" type="ORF">PA7_21470</name>
</gene>
<dbReference type="PANTHER" id="PTHR31851">
    <property type="entry name" value="FE(2+)/MN(2+) TRANSPORTER PCL1"/>
    <property type="match status" value="1"/>
</dbReference>
<dbReference type="GO" id="GO:0016491">
    <property type="term" value="F:oxidoreductase activity"/>
    <property type="evidence" value="ECO:0007669"/>
    <property type="project" value="InterPro"/>
</dbReference>
<sequence length="371" mass="39433">MTSDADLRRYRRNHQDEIDGAALYRAMADAEESPELAQVYRNLADVEERHARFWADRLARAGRPVRHDRPSTRTRLLIWLAGRFGAGVLVPTVAQSEVAARAMYDDQPETAATTMRSDERSHAFLLGQIRGGVPGPALARFEGRHRTPGGNALRAAVLGANDGLLSNLSLVVGVAGSGVAASTVMITGLAGLLAGAFSMALGEWVSVQSSRELVERQLELEADEIAANPEEEIEELRLIYQARGLPEEEAYSVAKQVLDDPDIALDVLAREELGIDPDERGGNPWTAALTSFGLFAIGAVIPVLPFFWLGTWPGVLVSAAAGALGLFVLGAATTLFTGRGMLRSGLRQTVLGLIAAAATFGLGTLLGAAVG</sequence>
<dbReference type="AlphaFoldDB" id="A0A511D0J2"/>
<dbReference type="GO" id="GO:0005384">
    <property type="term" value="F:manganese ion transmembrane transporter activity"/>
    <property type="evidence" value="ECO:0007669"/>
    <property type="project" value="InterPro"/>
</dbReference>
<dbReference type="InterPro" id="IPR009078">
    <property type="entry name" value="Ferritin-like_SF"/>
</dbReference>
<name>A0A511D0J2_9PSEU</name>
<dbReference type="GO" id="GO:0030026">
    <property type="term" value="P:intracellular manganese ion homeostasis"/>
    <property type="evidence" value="ECO:0007669"/>
    <property type="project" value="InterPro"/>
</dbReference>
<feature type="transmembrane region" description="Helical" evidence="5">
    <location>
        <begin position="168"/>
        <end position="201"/>
    </location>
</feature>
<dbReference type="InterPro" id="IPR039376">
    <property type="entry name" value="Ferritin_CCC1_N"/>
</dbReference>
<feature type="domain" description="Rubrerythrin diiron-binding" evidence="6">
    <location>
        <begin position="16"/>
        <end position="60"/>
    </location>
</feature>
<keyword evidence="2 5" id="KW-0812">Transmembrane</keyword>
<dbReference type="SUPFAM" id="SSF47240">
    <property type="entry name" value="Ferritin-like"/>
    <property type="match status" value="1"/>
</dbReference>
<dbReference type="STRING" id="1123024.GCA_000423625_02472"/>